<dbReference type="PANTHER" id="PTHR33090">
    <property type="entry name" value="DUF3774 DOMAIN PROTEIN-RELATED"/>
    <property type="match status" value="1"/>
</dbReference>
<evidence type="ECO:0000313" key="1">
    <source>
        <dbReference type="EMBL" id="PWA78647.1"/>
    </source>
</evidence>
<gene>
    <name evidence="1" type="ORF">CTI12_AA212270</name>
</gene>
<accession>A0A2U1NYU6</accession>
<evidence type="ECO:0008006" key="3">
    <source>
        <dbReference type="Google" id="ProtNLM"/>
    </source>
</evidence>
<protein>
    <recommendedName>
        <fullName evidence="3">Wound-responsive family protein</fullName>
    </recommendedName>
</protein>
<dbReference type="EMBL" id="PKPP01001958">
    <property type="protein sequence ID" value="PWA78647.1"/>
    <property type="molecule type" value="Genomic_DNA"/>
</dbReference>
<evidence type="ECO:0000313" key="2">
    <source>
        <dbReference type="Proteomes" id="UP000245207"/>
    </source>
</evidence>
<dbReference type="Pfam" id="PF12609">
    <property type="entry name" value="DUF3774"/>
    <property type="match status" value="1"/>
</dbReference>
<dbReference type="InterPro" id="IPR022251">
    <property type="entry name" value="DUF3774_wound-induced"/>
</dbReference>
<keyword evidence="2" id="KW-1185">Reference proteome</keyword>
<name>A0A2U1NYU6_ARTAN</name>
<sequence>MSFITRVCMAAGVAAVNGHTDQGYKMKSLINSFRHRKKVFASSSGVNSHDARPVSSLLESNVNVGDSNTTQSDESIRQVMYLNCWGPS</sequence>
<dbReference type="Proteomes" id="UP000245207">
    <property type="component" value="Unassembled WGS sequence"/>
</dbReference>
<proteinExistence type="predicted"/>
<reference evidence="1 2" key="1">
    <citation type="journal article" date="2018" name="Mol. Plant">
        <title>The genome of Artemisia annua provides insight into the evolution of Asteraceae family and artemisinin biosynthesis.</title>
        <authorList>
            <person name="Shen Q."/>
            <person name="Zhang L."/>
            <person name="Liao Z."/>
            <person name="Wang S."/>
            <person name="Yan T."/>
            <person name="Shi P."/>
            <person name="Liu M."/>
            <person name="Fu X."/>
            <person name="Pan Q."/>
            <person name="Wang Y."/>
            <person name="Lv Z."/>
            <person name="Lu X."/>
            <person name="Zhang F."/>
            <person name="Jiang W."/>
            <person name="Ma Y."/>
            <person name="Chen M."/>
            <person name="Hao X."/>
            <person name="Li L."/>
            <person name="Tang Y."/>
            <person name="Lv G."/>
            <person name="Zhou Y."/>
            <person name="Sun X."/>
            <person name="Brodelius P.E."/>
            <person name="Rose J.K.C."/>
            <person name="Tang K."/>
        </authorList>
    </citation>
    <scope>NUCLEOTIDE SEQUENCE [LARGE SCALE GENOMIC DNA]</scope>
    <source>
        <strain evidence="2">cv. Huhao1</strain>
        <tissue evidence="1">Leaf</tissue>
    </source>
</reference>
<dbReference type="AlphaFoldDB" id="A0A2U1NYU6"/>
<comment type="caution">
    <text evidence="1">The sequence shown here is derived from an EMBL/GenBank/DDBJ whole genome shotgun (WGS) entry which is preliminary data.</text>
</comment>
<organism evidence="1 2">
    <name type="scientific">Artemisia annua</name>
    <name type="common">Sweet wormwood</name>
    <dbReference type="NCBI Taxonomy" id="35608"/>
    <lineage>
        <taxon>Eukaryota</taxon>
        <taxon>Viridiplantae</taxon>
        <taxon>Streptophyta</taxon>
        <taxon>Embryophyta</taxon>
        <taxon>Tracheophyta</taxon>
        <taxon>Spermatophyta</taxon>
        <taxon>Magnoliopsida</taxon>
        <taxon>eudicotyledons</taxon>
        <taxon>Gunneridae</taxon>
        <taxon>Pentapetalae</taxon>
        <taxon>asterids</taxon>
        <taxon>campanulids</taxon>
        <taxon>Asterales</taxon>
        <taxon>Asteraceae</taxon>
        <taxon>Asteroideae</taxon>
        <taxon>Anthemideae</taxon>
        <taxon>Artemisiinae</taxon>
        <taxon>Artemisia</taxon>
    </lineage>
</organism>
<dbReference type="OrthoDB" id="1923904at2759"/>